<evidence type="ECO:0000259" key="10">
    <source>
        <dbReference type="PROSITE" id="PS50197"/>
    </source>
</evidence>
<proteinExistence type="predicted"/>
<dbReference type="SUPFAM" id="SSF50729">
    <property type="entry name" value="PH domain-like"/>
    <property type="match status" value="1"/>
</dbReference>
<feature type="compositionally biased region" description="Polar residues" evidence="9">
    <location>
        <begin position="1488"/>
        <end position="1502"/>
    </location>
</feature>
<keyword evidence="4" id="KW-0472">Membrane</keyword>
<evidence type="ECO:0000256" key="9">
    <source>
        <dbReference type="SAM" id="MobiDB-lite"/>
    </source>
</evidence>
<dbReference type="OrthoDB" id="26681at2759"/>
<feature type="domain" description="BEACH-type PH" evidence="11">
    <location>
        <begin position="1838"/>
        <end position="1946"/>
    </location>
</feature>
<dbReference type="Proteomes" id="UP000024635">
    <property type="component" value="Unassembled WGS sequence"/>
</dbReference>
<gene>
    <name evidence="12" type="primary">Acey_s0090.g2330</name>
    <name evidence="12" type="synonym">Acey-sel-2</name>
    <name evidence="12" type="ORF">Y032_0090g2330</name>
</gene>
<dbReference type="GO" id="GO:0008104">
    <property type="term" value="P:intracellular protein localization"/>
    <property type="evidence" value="ECO:0007669"/>
    <property type="project" value="TreeGrafter"/>
</dbReference>
<dbReference type="PANTHER" id="PTHR13743:SF162">
    <property type="entry name" value="NEUROBEACHIN"/>
    <property type="match status" value="1"/>
</dbReference>
<dbReference type="InterPro" id="IPR015943">
    <property type="entry name" value="WD40/YVTN_repeat-like_dom_sf"/>
</dbReference>
<feature type="compositionally biased region" description="Basic and acidic residues" evidence="9">
    <location>
        <begin position="28"/>
        <end position="41"/>
    </location>
</feature>
<dbReference type="Pfam" id="PF20425">
    <property type="entry name" value="Neurobeachin"/>
    <property type="match status" value="1"/>
</dbReference>
<evidence type="ECO:0000256" key="7">
    <source>
        <dbReference type="ARBA" id="ARBA00081052"/>
    </source>
</evidence>
<dbReference type="InterPro" id="IPR046852">
    <property type="entry name" value="Neurobeachin_a-sol"/>
</dbReference>
<dbReference type="GO" id="GO:0005829">
    <property type="term" value="C:cytosol"/>
    <property type="evidence" value="ECO:0007669"/>
    <property type="project" value="TreeGrafter"/>
</dbReference>
<dbReference type="GO" id="GO:0019901">
    <property type="term" value="F:protein kinase binding"/>
    <property type="evidence" value="ECO:0007669"/>
    <property type="project" value="TreeGrafter"/>
</dbReference>
<dbReference type="InterPro" id="IPR036372">
    <property type="entry name" value="BEACH_dom_sf"/>
</dbReference>
<dbReference type="SUPFAM" id="SSF49899">
    <property type="entry name" value="Concanavalin A-like lectins/glucanases"/>
    <property type="match status" value="1"/>
</dbReference>
<dbReference type="CDD" id="cd06071">
    <property type="entry name" value="Beach"/>
    <property type="match status" value="1"/>
</dbReference>
<dbReference type="SMART" id="SM00320">
    <property type="entry name" value="WD40"/>
    <property type="match status" value="3"/>
</dbReference>
<protein>
    <recommendedName>
        <fullName evidence="6">Putative neurobeachin homolog</fullName>
    </recommendedName>
    <alternativeName>
        <fullName evidence="7">Suppressor enhancer of lin-12</fullName>
    </alternativeName>
</protein>
<dbReference type="EMBL" id="JARK01001426">
    <property type="protein sequence ID" value="EYC03950.1"/>
    <property type="molecule type" value="Genomic_DNA"/>
</dbReference>
<dbReference type="SUPFAM" id="SSF48371">
    <property type="entry name" value="ARM repeat"/>
    <property type="match status" value="1"/>
</dbReference>
<dbReference type="Pfam" id="PF14844">
    <property type="entry name" value="PH_BEACH"/>
    <property type="match status" value="1"/>
</dbReference>
<dbReference type="InterPro" id="IPR001680">
    <property type="entry name" value="WD40_rpt"/>
</dbReference>
<evidence type="ECO:0000256" key="6">
    <source>
        <dbReference type="ARBA" id="ARBA00068767"/>
    </source>
</evidence>
<evidence type="ECO:0000256" key="8">
    <source>
        <dbReference type="PROSITE-ProRule" id="PRU00221"/>
    </source>
</evidence>
<dbReference type="InterPro" id="IPR016024">
    <property type="entry name" value="ARM-type_fold"/>
</dbReference>
<evidence type="ECO:0000259" key="11">
    <source>
        <dbReference type="PROSITE" id="PS51783"/>
    </source>
</evidence>
<evidence type="ECO:0000256" key="3">
    <source>
        <dbReference type="ARBA" id="ARBA00022737"/>
    </source>
</evidence>
<keyword evidence="13" id="KW-1185">Reference proteome</keyword>
<dbReference type="Pfam" id="PF20426">
    <property type="entry name" value="NBCH_WD40"/>
    <property type="match status" value="1"/>
</dbReference>
<feature type="region of interest" description="Disordered" evidence="9">
    <location>
        <begin position="1189"/>
        <end position="1226"/>
    </location>
</feature>
<feature type="region of interest" description="Disordered" evidence="9">
    <location>
        <begin position="28"/>
        <end position="54"/>
    </location>
</feature>
<dbReference type="PROSITE" id="PS51783">
    <property type="entry name" value="PH_BEACH"/>
    <property type="match status" value="1"/>
</dbReference>
<dbReference type="CDD" id="cd01201">
    <property type="entry name" value="PH_BEACH"/>
    <property type="match status" value="1"/>
</dbReference>
<dbReference type="SUPFAM" id="SSF50978">
    <property type="entry name" value="WD40 repeat-like"/>
    <property type="match status" value="1"/>
</dbReference>
<dbReference type="GO" id="GO:0016020">
    <property type="term" value="C:membrane"/>
    <property type="evidence" value="ECO:0007669"/>
    <property type="project" value="UniProtKB-SubCell"/>
</dbReference>
<dbReference type="Gene3D" id="2.30.29.30">
    <property type="entry name" value="Pleckstrin-homology domain (PH domain)/Phosphotyrosine-binding domain (PTB)"/>
    <property type="match status" value="1"/>
</dbReference>
<dbReference type="PROSITE" id="PS50197">
    <property type="entry name" value="BEACH"/>
    <property type="match status" value="1"/>
</dbReference>
<keyword evidence="3" id="KW-0677">Repeat</keyword>
<dbReference type="InterPro" id="IPR031570">
    <property type="entry name" value="NBEA/BDCP_DUF4704"/>
</dbReference>
<dbReference type="Pfam" id="PF13385">
    <property type="entry name" value="Laminin_G_3"/>
    <property type="match status" value="1"/>
</dbReference>
<dbReference type="InterPro" id="IPR023362">
    <property type="entry name" value="PH-BEACH_dom"/>
</dbReference>
<dbReference type="Pfam" id="PF15787">
    <property type="entry name" value="DUF4704"/>
    <property type="match status" value="1"/>
</dbReference>
<dbReference type="InterPro" id="IPR010508">
    <property type="entry name" value="NBEA-like_DUF1088"/>
</dbReference>
<evidence type="ECO:0000313" key="13">
    <source>
        <dbReference type="Proteomes" id="UP000024635"/>
    </source>
</evidence>
<organism evidence="12 13">
    <name type="scientific">Ancylostoma ceylanicum</name>
    <dbReference type="NCBI Taxonomy" id="53326"/>
    <lineage>
        <taxon>Eukaryota</taxon>
        <taxon>Metazoa</taxon>
        <taxon>Ecdysozoa</taxon>
        <taxon>Nematoda</taxon>
        <taxon>Chromadorea</taxon>
        <taxon>Rhabditida</taxon>
        <taxon>Rhabditina</taxon>
        <taxon>Rhabditomorpha</taxon>
        <taxon>Strongyloidea</taxon>
        <taxon>Ancylostomatidae</taxon>
        <taxon>Ancylostomatinae</taxon>
        <taxon>Ancylostoma</taxon>
    </lineage>
</organism>
<dbReference type="PANTHER" id="PTHR13743">
    <property type="entry name" value="BEIGE/BEACH-RELATED"/>
    <property type="match status" value="1"/>
</dbReference>
<feature type="region of interest" description="Disordered" evidence="9">
    <location>
        <begin position="1485"/>
        <end position="1530"/>
    </location>
</feature>
<sequence>MNPDIYSDDTPAYAAVVHAWLGMDTTRESPVLDRRKSESNHVEISNDSPDDRSALPAVHEVLSNLDNISLDDVRNSIEKEAEEYEQMDSIALDNSQQSEHDSSLSVPLDSGADNILGDTSPLTNGQMGEIQIGRADTRETEPVSAVLRARGDSGSENSPSPLDLPQVSPSVASATVSSQNSLENNIFSSTDDSSRPDALGLEPVPEGGVLQVVLPSRLMDILGDTAGALGDEIELDLTQSTTPSPSVPPSRRGSIAAFQRRDSRAATPVSAEAVASLPRIMSKTTIIHSSDESPQETFERLIRGIKDGTMEKSEIVDQLFNTLVGGQFDLETRYIIEDCSNVERMLTLLTHSDETLQAEIWSVFLAVVRKSKRNLEACSRISLISKVLDLLPEAQDMLSDLLVQLLGVLTNYSITVKETKQFLRSLQAVNNAWPRNSLKLLQVMKQMPIRDDANVFFSFPGKSQAGIIVPPFAKFPCQSGWTFSTWLRMDPMSSVLFEKERPYLYCFRSSKGLGYSCYFMGNALVVTMEKTKGKILTRCTKKELTPRKWHHVAISHSYSRWGRSEIRFYFDGELSETAEISWAVSTTEQFDRCSIGVSPEGDPDTAFCGQMGAVYLFADSLSLEQANSLFCLGPAYQSYFVHDSGSTLPDGYKKHLFDGRLSSVLVMAYCPKNCHGQLCLNSPAKVPSAYFVQVPHAVMKEGVEVITTHSIHNSLQSVGGIQILLPLFSQLDLPCEDGTAMDGDMCSTLLSLISLLLSSSQTIQQQLYHSKGFLIIGHALQKASSRHITMKVAEQVIDMAKFLLRCSSGGPLIKQLFEHIMFNPKLWINSDPSVQVHLYNYLATDFLGNTNFHHIIRQVATFGEMCHALKFYYWVTMPKAPSAYQVEERPQSFPNEDVIAIRGSILIFLNRLILLNGAGSAQDAIREQEIHQLMNFVATVHEDDNLYDVLALLNRLLGFYPHIMVPIFDKDKAVGLVFKLLSSPNQLIRIPALKMFGFYLQRSTLKRKTESVSARHLYTLITERLLIHADYLTLPTYIVLFEILTEQMTPEFAYSKSEAASPDWRFENPMMLKVIANLITQSAESNELMRVKKAFLLDIINMCRDGKDNRRTILQMSVWQEWLISISYVFPKSEEEMEITELVYEMFAILLHHAIRYEYGGWRVWVDTLAIAHSKVSWERFRRQQQKDVTASPATTTITKQSITDDKEAGDNAQSPSTPDEMPTPIYRTPEFCWSTVHLRLLGDLLSGIEAVVDEWKLTDSPSIADHCNMNDNQIFVGNTVHVISQLADSLIMACGGLLPLLASATSPNSELEIIDACQQELPIDCAAGLLSRFVQLADVFVFASGVSFAELEQEKNMPSGGVLRQALRLIATASVRHILTARVLRPDSAGHTFEPHANPKNEAIYEFVKGAIESQGKEGIVDLDRLLQDVDLQRIKGVVYRDMVEENRQAQFLALAVVYLLSVLMVSRYRDILEPPASPSPFFNSATNGEECSTPGSSATGASDAAEAKPPSPGVTTNGDAANEEERKEGISAIMVAPETMKKDGKEYKAEELSKLNATASGAPLQPAERRQYLTSKLQTALETTAPLLREIMGDFRSFFQKTLLGTHGQEIMNDSKVLETLKNRQGSVIELVMLLCSQEWQTSLQKHAGLAFIELVNEGRLMAHATRDHVLRVSNEADFILNRLRAEDVSKHAHFESETASNLDVRREEEGRWAQAIRNGRRRDGRLAAKLLGNMMTVLRSPSGAWSSGDEAQQLFWRLDVWEDDSRRRRRFVPNVYGSKHEEASVITVPGDGQELSEEEKLRMLANSIAPGRGQSSELVDESDIDKWAAEIDPAPSSEVTSYSTPAKLIAPGVVVPGTLSITATDLFFDADEENPLYKKQDPKVLRYCESLHGRWNLQEIRAVFLRRHLLQNIALELFLATRTAIMFAFPDQETVRNVVYQLPRVGVGVKYGLPQSRKTSLMTPRQLFKHSDMCLKWQKREISNFDYLMFLNTVAGRTFNDLNQYPVFPWILTNYSSETLDLNVAANFRDLSKPIGALSESRRKFFQERYTSWEDETIPAFHYGTHYSTQAFTLNWLMRVEPFTTMFLDMQNGRFDHPDRVFHSIAETWERCQKDSHDVKELIPELFYLPEMMRNNNGFELGTRSDGVKIGDVVLPKWASSPEEFVLLHRQALESDLVSCQLNQWIDLIFGYKQKGPEAVRATNVFYYLTYEGAVCLKSIENTAQLEAVQQQIQSFGQTPVQLLAEAHPPRHSVMTMAPLMFRRCEDDLCMLMKFISNSPVVYLAANTFQQLPQPTVVSVAQNLVFALNRWDNSYTYGAAPRSALSLGNEKGGDSDSASVKVGVVGCVSPFKTKFHETELPLTVDPLLASGNPSVPVARRHLGDSLDHRLTVRWNNFVSTTDSRCLIACGYPDYSFRVIDTDSARVRQVIYGHGDVVTCIARSETSLFADCYVATGSNDCTVALWHWNGQQGFVAGEYNTPGETPSPRAILTGHEAAISALAVSAEHGLVLSGCEDGTILMHTTAGEQLRRWNGRQRVSQLMMSRECVVMAIYGHHRFITLSTTANQLDEAVTDEKIECACLTRDGEYVITGSENGRCAVWRLFPLQKLYSFQVTNVATSYSFCWKFATPGF</sequence>
<dbReference type="InterPro" id="IPR050865">
    <property type="entry name" value="BEACH_Domain"/>
</dbReference>
<dbReference type="SMART" id="SM01026">
    <property type="entry name" value="Beach"/>
    <property type="match status" value="1"/>
</dbReference>
<dbReference type="Pfam" id="PF06469">
    <property type="entry name" value="DUF1088"/>
    <property type="match status" value="1"/>
</dbReference>
<feature type="compositionally biased region" description="Low complexity" evidence="9">
    <location>
        <begin position="165"/>
        <end position="174"/>
    </location>
</feature>
<dbReference type="Gene3D" id="2.130.10.10">
    <property type="entry name" value="YVTN repeat-like/Quinoprotein amine dehydrogenase"/>
    <property type="match status" value="1"/>
</dbReference>
<feature type="repeat" description="WD" evidence="8">
    <location>
        <begin position="2494"/>
        <end position="2522"/>
    </location>
</feature>
<evidence type="ECO:0000256" key="4">
    <source>
        <dbReference type="ARBA" id="ARBA00023136"/>
    </source>
</evidence>
<dbReference type="SUPFAM" id="SSF81837">
    <property type="entry name" value="BEACH domain"/>
    <property type="match status" value="1"/>
</dbReference>
<dbReference type="Gene3D" id="1.10.1540.10">
    <property type="entry name" value="BEACH domain"/>
    <property type="match status" value="1"/>
</dbReference>
<evidence type="ECO:0000313" key="12">
    <source>
        <dbReference type="EMBL" id="EYC03950.1"/>
    </source>
</evidence>
<dbReference type="Pfam" id="PF02138">
    <property type="entry name" value="Beach"/>
    <property type="match status" value="1"/>
</dbReference>
<comment type="subcellular location">
    <subcellularLocation>
        <location evidence="1">Membrane</location>
    </subcellularLocation>
</comment>
<accession>A0A016TMJ7</accession>
<keyword evidence="2 8" id="KW-0853">WD repeat</keyword>
<comment type="function">
    <text evidence="5">Binds to type II regulatory subunits of protein kinase A and anchors/targets them to the membrane. May anchor the kinase to cytoskeletal and/or organelle-associated proteins. Regulates endosomal traffic in polarized epithelial cells such as the vulval precursor cells and intestinal cells. Thought to act as a negative regulator of lin-12 activity in vulval precursor cells. May have a role in the internalization process from basolateral surface of polarized epithelial cells.</text>
</comment>
<feature type="compositionally biased region" description="Polar residues" evidence="9">
    <location>
        <begin position="1189"/>
        <end position="1202"/>
    </location>
</feature>
<comment type="caution">
    <text evidence="12">The sequence shown here is derived from an EMBL/GenBank/DDBJ whole genome shotgun (WGS) entry which is preliminary data.</text>
</comment>
<dbReference type="STRING" id="53326.A0A016TMJ7"/>
<evidence type="ECO:0000256" key="1">
    <source>
        <dbReference type="ARBA" id="ARBA00004370"/>
    </source>
</evidence>
<dbReference type="FunFam" id="1.10.1540.10:FF:000001">
    <property type="entry name" value="neurobeachin isoform X1"/>
    <property type="match status" value="1"/>
</dbReference>
<dbReference type="InterPro" id="IPR036322">
    <property type="entry name" value="WD40_repeat_dom_sf"/>
</dbReference>
<dbReference type="PROSITE" id="PS50082">
    <property type="entry name" value="WD_REPEATS_2"/>
    <property type="match status" value="1"/>
</dbReference>
<reference evidence="13" key="1">
    <citation type="journal article" date="2015" name="Nat. Genet.">
        <title>The genome and transcriptome of the zoonotic hookworm Ancylostoma ceylanicum identify infection-specific gene families.</title>
        <authorList>
            <person name="Schwarz E.M."/>
            <person name="Hu Y."/>
            <person name="Antoshechkin I."/>
            <person name="Miller M.M."/>
            <person name="Sternberg P.W."/>
            <person name="Aroian R.V."/>
        </authorList>
    </citation>
    <scope>NUCLEOTIDE SEQUENCE</scope>
    <source>
        <strain evidence="13">HY135</strain>
    </source>
</reference>
<feature type="domain" description="BEACH" evidence="10">
    <location>
        <begin position="1965"/>
        <end position="2254"/>
    </location>
</feature>
<dbReference type="Gene3D" id="2.60.120.200">
    <property type="match status" value="1"/>
</dbReference>
<feature type="region of interest" description="Disordered" evidence="9">
    <location>
        <begin position="117"/>
        <end position="174"/>
    </location>
</feature>
<evidence type="ECO:0000256" key="2">
    <source>
        <dbReference type="ARBA" id="ARBA00022574"/>
    </source>
</evidence>
<dbReference type="InterPro" id="IPR000409">
    <property type="entry name" value="BEACH_dom"/>
</dbReference>
<dbReference type="InterPro" id="IPR011993">
    <property type="entry name" value="PH-like_dom_sf"/>
</dbReference>
<evidence type="ECO:0000256" key="5">
    <source>
        <dbReference type="ARBA" id="ARBA00059038"/>
    </source>
</evidence>
<dbReference type="InterPro" id="IPR046851">
    <property type="entry name" value="NBCH_WD40"/>
</dbReference>
<name>A0A016TMJ7_9BILA</name>
<dbReference type="InterPro" id="IPR013320">
    <property type="entry name" value="ConA-like_dom_sf"/>
</dbReference>